<reference evidence="1 2" key="1">
    <citation type="journal article" date="2018" name="BMC Genomics">
        <title>Genomic comparison of Trypanosoma conorhini and Trypanosoma rangeli to Trypanosoma cruzi strains of high and low virulence.</title>
        <authorList>
            <person name="Bradwell K.R."/>
            <person name="Koparde V.N."/>
            <person name="Matveyev A.V."/>
            <person name="Serrano M.G."/>
            <person name="Alves J.M."/>
            <person name="Parikh H."/>
            <person name="Huang B."/>
            <person name="Lee V."/>
            <person name="Espinosa-Alvarez O."/>
            <person name="Ortiz P.A."/>
            <person name="Costa-Martins A.G."/>
            <person name="Teixeira M.M."/>
            <person name="Buck G.A."/>
        </authorList>
    </citation>
    <scope>NUCLEOTIDE SEQUENCE [LARGE SCALE GENOMIC DNA]</scope>
    <source>
        <strain evidence="1 2">025E</strain>
    </source>
</reference>
<dbReference type="Proteomes" id="UP000284403">
    <property type="component" value="Unassembled WGS sequence"/>
</dbReference>
<evidence type="ECO:0000313" key="1">
    <source>
        <dbReference type="EMBL" id="RNF20132.1"/>
    </source>
</evidence>
<dbReference type="Gene3D" id="1.25.40.10">
    <property type="entry name" value="Tetratricopeptide repeat domain"/>
    <property type="match status" value="1"/>
</dbReference>
<dbReference type="RefSeq" id="XP_029229096.1">
    <property type="nucleotide sequence ID" value="XM_029370826.1"/>
</dbReference>
<dbReference type="OrthoDB" id="239878at2759"/>
<dbReference type="SUPFAM" id="SSF48452">
    <property type="entry name" value="TPR-like"/>
    <property type="match status" value="2"/>
</dbReference>
<evidence type="ECO:0000313" key="2">
    <source>
        <dbReference type="Proteomes" id="UP000284403"/>
    </source>
</evidence>
<organism evidence="1 2">
    <name type="scientific">Trypanosoma conorhini</name>
    <dbReference type="NCBI Taxonomy" id="83891"/>
    <lineage>
        <taxon>Eukaryota</taxon>
        <taxon>Discoba</taxon>
        <taxon>Euglenozoa</taxon>
        <taxon>Kinetoplastea</taxon>
        <taxon>Metakinetoplastina</taxon>
        <taxon>Trypanosomatida</taxon>
        <taxon>Trypanosomatidae</taxon>
        <taxon>Trypanosoma</taxon>
    </lineage>
</organism>
<dbReference type="GeneID" id="40317521"/>
<protein>
    <recommendedName>
        <fullName evidence="3">Tetratricopeptide repeat-containing protein</fullName>
    </recommendedName>
</protein>
<name>A0A3R7L5I1_9TRYP</name>
<dbReference type="AlphaFoldDB" id="A0A3R7L5I1"/>
<gene>
    <name evidence="1" type="ORF">Tco025E_03910</name>
</gene>
<dbReference type="InterPro" id="IPR011990">
    <property type="entry name" value="TPR-like_helical_dom_sf"/>
</dbReference>
<comment type="caution">
    <text evidence="1">The sequence shown here is derived from an EMBL/GenBank/DDBJ whole genome shotgun (WGS) entry which is preliminary data.</text>
</comment>
<keyword evidence="2" id="KW-1185">Reference proteome</keyword>
<accession>A0A3R7L5I1</accession>
<sequence length="1001" mass="109546">MQNKNAAVRMFCAGLFLRVPCRWIYHPSSDLSSAASHANSVELLSTQLHHFSSVADSFLPTAGRGLPHDLAEVCVEPIGAAQPGPAGIRSCDAEDGLQQEERGLGKLLNACIDAPAAAQFEKLIASTAELYKSFPRRHWLLHSRALANYGIQCLVDQKSTQAVELIRQAISIIASFEGETSVLHLRVMLANALACEGKCFEALCEYERALGVMRDYPVESSLTQFVSGKESRLPLSRSYVLEDFDRFLANEELVQSALSQGKRAADSSLEKAEKVRITCTLARLQRQIGEKDASLRLYTASLHALLDTPDAEMEMRVMHDIGLLLCFEVFDVAQGLPYLQAAAEMSFDTALERLEEMKQQPSAKARREFPKEAMLPVRRAAFTLLDAAVCLAENEEFGKALGLFEESIALMDDCGMQKHSAWARMKYADALAHASLIDKAIRVYLETMDSIPSQQRDEENLQVACMGMMVPLTVAEVEGRLAYCFQMHVGEHRRACIHFCRAIRRCGVHVGSPFRAVAETNPASSEEVDSETLCWMLENYASCCERVGRRDIAEEVLERRVGVERALGGSCASALLLLARLHGAANAAKAVQLYIQLLTLPEEGIEPDVLLQAAYGFASICYGSKDEELEAALSNVSAAAAAAEKDEAVRPVTCAAPPNSNGVVIASFKRSARVIMASHAVDRAKSCGSGEDELKALMTLSRGGFFCQRRGDEAGAEELYRLAVEYTLLADVKSDEYARELAVMLANYATVIAHKNIEEAQGLYNRAVATCPTEENVSAAAAAFFVLTANYAGGRACIQRMIDAVTDPAVIPRLYGKLAWLGVVCWDDLAPAVREECLQHLLIALGQEPKNFALFLTPRQATQLHGSVSAEFKRDLLAGISFSPDQDTVSLACYVSQTKLPHDGRFINTCYKTALARFFSEHNYACELRQVLCRLCCDTACPQVLRRRVSLLAQGLAQHRLLRGLSCVFAWRGTAADAGSAARAIGGRRMSCPVPGRAYYA</sequence>
<proteinExistence type="predicted"/>
<dbReference type="EMBL" id="MKKU01000186">
    <property type="protein sequence ID" value="RNF20132.1"/>
    <property type="molecule type" value="Genomic_DNA"/>
</dbReference>
<evidence type="ECO:0008006" key="3">
    <source>
        <dbReference type="Google" id="ProtNLM"/>
    </source>
</evidence>